<dbReference type="EMBL" id="VWOJ01000005">
    <property type="protein sequence ID" value="KAA5801061.1"/>
    <property type="molecule type" value="Genomic_DNA"/>
</dbReference>
<dbReference type="Proteomes" id="UP000325122">
    <property type="component" value="Unassembled WGS sequence"/>
</dbReference>
<gene>
    <name evidence="1" type="ORF">F1654_13470</name>
</gene>
<protein>
    <submittedName>
        <fullName evidence="1">Uncharacterized protein</fullName>
    </submittedName>
</protein>
<sequence>MKAMLFRHRIARPDGRPLYRYRFTSQEYQRACAKLESDGKRALDEPEGCALFVMALAEWFRRDRDGGGWSWDPPLAALGFKREDRGAGGRNSLRYTEMRDAVLKGLRWWKRPGSKDIEGLRNVWAVVRESGLPLSEVRRASWLRAWVCGSVVQMFKGVPLKIAVEQERKRRANSETLSEVISEVVCELVEKIFEFKRLVGVGDSLSGEDPVLRLTRIRPGWLDELPVPAEAEDLRALIADALRTSARGEDVFSAERVLYRSGGAWRPALEIGLEGEIDLFDISAELRDALEGASRAQLFLRTSKGRASSRAIALIERSFSSEGEALTVRPLGRSQFDLALADDVTLVCQVGERPPVLIAPRGASPQLEDVLVFASYSGGDSADRLRMVSNASVDHPGERLFLLVDRKRLDEIDWRPGSERENPEPVDEKYVLVGFSGEARLECDGLTRVWRTGCAESSGAPLLLDGRYTTACKPTAFIGQPRVLCRDRGALVEASRADLLWRPKGRGQWRLYRNEAPFGDVEIGLAKEGVLIGSAHVVLLPDEFQIDFAPSSSARRVILSGLAGALVKARTDGVKAIAQGPNVELDLAELTPGAVFEVGLSWGDRRVRLKLRDTSLSKAILENDLPIKGAQTVGASSLFRYSAWSQSSDLLLFELAGYGSRVGFVRKVTGDTPLTVYRDDIRALLSQTNDHEARVDILWRGGGRALTVRRYDLDPPRSTWERPVDETVAYLRALGFEHLIFIPLLAPENGCQLTLEEAATAISFEALAHHRSGPGPWVLTGRGANHSRMRPVFIAARESSVPANKVQAASLLASGRRNALMAVGDTATDRREFARLALATVNAARKYQVPPISFDILGVLAQTPQLAVYMLAGATGRTDLDAVFDLESELALVWPTIKAETWVTAFTEQFEFTRTQLLKAGIDSPYMAASPLIEHLAQVSHRPDLRLHAAQAAHAVMLQSGMDEAERRDREAPFSRALCEIREYSYSDLAQAMVKRRVDGVPPPRLTLDTGVLGDLRGRFACQFDCVLAAPRAAARIALGLSEFGPKAASQFRLARLYDPDFFDHGVSRAMLDLHLSAGK</sequence>
<proteinExistence type="predicted"/>
<evidence type="ECO:0000313" key="1">
    <source>
        <dbReference type="EMBL" id="KAA5801061.1"/>
    </source>
</evidence>
<comment type="caution">
    <text evidence="1">The sequence shown here is derived from an EMBL/GenBank/DDBJ whole genome shotgun (WGS) entry which is preliminary data.</text>
</comment>
<organism evidence="1 2">
    <name type="scientific">Alkalicaulis satelles</name>
    <dbReference type="NCBI Taxonomy" id="2609175"/>
    <lineage>
        <taxon>Bacteria</taxon>
        <taxon>Pseudomonadati</taxon>
        <taxon>Pseudomonadota</taxon>
        <taxon>Alphaproteobacteria</taxon>
        <taxon>Maricaulales</taxon>
        <taxon>Maricaulaceae</taxon>
        <taxon>Alkalicaulis</taxon>
    </lineage>
</organism>
<evidence type="ECO:0000313" key="2">
    <source>
        <dbReference type="Proteomes" id="UP000325122"/>
    </source>
</evidence>
<name>A0A5M6ZFP4_9PROT</name>
<reference evidence="1 2" key="1">
    <citation type="submission" date="2019-09" db="EMBL/GenBank/DDBJ databases">
        <authorList>
            <person name="Kevbrin V."/>
            <person name="Grouzdev D.S."/>
        </authorList>
    </citation>
    <scope>NUCLEOTIDE SEQUENCE [LARGE SCALE GENOMIC DNA]</scope>
    <source>
        <strain evidence="1 2">G-192</strain>
    </source>
</reference>
<accession>A0A5M6ZFP4</accession>
<dbReference type="AlphaFoldDB" id="A0A5M6ZFP4"/>
<dbReference type="NCBIfam" id="NF038336">
    <property type="entry name" value="YjiT_fam"/>
    <property type="match status" value="1"/>
</dbReference>
<dbReference type="InterPro" id="IPR047879">
    <property type="entry name" value="YjiT"/>
</dbReference>
<keyword evidence="2" id="KW-1185">Reference proteome</keyword>